<evidence type="ECO:0000256" key="3">
    <source>
        <dbReference type="ARBA" id="ARBA00022692"/>
    </source>
</evidence>
<keyword evidence="6" id="KW-0443">Lipid metabolism</keyword>
<evidence type="ECO:0000313" key="8">
    <source>
        <dbReference type="EMBL" id="MVB10947.1"/>
    </source>
</evidence>
<comment type="similarity">
    <text evidence="6">Belongs to the LPG synthase family.</text>
</comment>
<feature type="region of interest" description="Disordered" evidence="7">
    <location>
        <begin position="356"/>
        <end position="375"/>
    </location>
</feature>
<comment type="function">
    <text evidence="6">Catalyzes the transfer of a lysyl group from L-lysyl-tRNA(Lys) to membrane-bound phosphatidylglycerol (PG), which produces lysylphosphatidylglycerol (LPG), a major component of the bacterial membrane with a positive net charge. LPG synthesis contributes to bacterial virulence as it is involved in the resistance mechanism against cationic antimicrobial peptides (CAMP) produces by the host's immune system (defensins, cathelicidins) and by the competing microorganisms.</text>
</comment>
<dbReference type="OrthoDB" id="9810654at2"/>
<keyword evidence="6" id="KW-0808">Transferase</keyword>
<evidence type="ECO:0000256" key="6">
    <source>
        <dbReference type="RuleBase" id="RU363042"/>
    </source>
</evidence>
<feature type="transmembrane region" description="Helical" evidence="6">
    <location>
        <begin position="21"/>
        <end position="43"/>
    </location>
</feature>
<reference evidence="9 11" key="2">
    <citation type="submission" date="2020-08" db="EMBL/GenBank/DDBJ databases">
        <title>The isolate Caproiciproducens sp. 7D4C2 produces n-caproate at mildly acidic conditions from hexoses: genome and rBOX comparison with related strains and chain-elongating bacteria.</title>
        <authorList>
            <person name="Esquivel-Elizondo S."/>
            <person name="Bagci C."/>
            <person name="Temovska M."/>
            <person name="Jeon B.S."/>
            <person name="Bessarab I."/>
            <person name="Williams R.B.H."/>
            <person name="Huson D.H."/>
            <person name="Angenent L.T."/>
        </authorList>
    </citation>
    <scope>NUCLEOTIDE SEQUENCE [LARGE SCALE GENOMIC DNA]</scope>
    <source>
        <strain evidence="9 11">7D4C2</strain>
    </source>
</reference>
<protein>
    <recommendedName>
        <fullName evidence="6">Phosphatidylglycerol lysyltransferase</fullName>
        <ecNumber evidence="6">2.3.2.3</ecNumber>
    </recommendedName>
    <alternativeName>
        <fullName evidence="6">Lysylphosphatidylglycerol synthase</fullName>
    </alternativeName>
</protein>
<dbReference type="EC" id="2.3.2.3" evidence="6"/>
<evidence type="ECO:0000256" key="2">
    <source>
        <dbReference type="ARBA" id="ARBA00022475"/>
    </source>
</evidence>
<dbReference type="AlphaFoldDB" id="A0A6N8HZP1"/>
<sequence>MPSERLVEENTKRRKIFQAALFALTLGMLVYFCVSGNNLAVLIQSLPNISLFWMLCAAASVFLNWMMDSLIIHTLIFHTSGGRYGFGSAFRVTMVGQYFNSITPYALAGQPMQFLALTGQGISTGVAVSTLVKKFLAYQTSLTVYSLLVILVKYKFFQSRIQGFMALAFVGFLYQAALVVALVLFSYSPGFTTKLIRGAVWVLTRVHLVKKPRETGEKVKGQLEFFLENNRALQGKRSLGVKIYGFTVIQLTALFLVPFFIYKAFHNPGAPVVDMISAQSFVTMISGYTPLPGAAGAAEGSFLVIFQMFFAPGIIQQAMLLWRLLAYYSCIVVGAFFAVPERRRAGMKSARAANAAEPPVREAGQAANSGGIKHE</sequence>
<dbReference type="Pfam" id="PF03706">
    <property type="entry name" value="LPG_synthase_TM"/>
    <property type="match status" value="1"/>
</dbReference>
<dbReference type="NCBIfam" id="TIGR00374">
    <property type="entry name" value="flippase-like domain"/>
    <property type="match status" value="1"/>
</dbReference>
<organism evidence="8 10">
    <name type="scientific">Caproicibacter fermentans</name>
    <dbReference type="NCBI Taxonomy" id="2576756"/>
    <lineage>
        <taxon>Bacteria</taxon>
        <taxon>Bacillati</taxon>
        <taxon>Bacillota</taxon>
        <taxon>Clostridia</taxon>
        <taxon>Eubacteriales</taxon>
        <taxon>Acutalibacteraceae</taxon>
        <taxon>Caproicibacter</taxon>
    </lineage>
</organism>
<comment type="catalytic activity">
    <reaction evidence="6">
        <text>L-lysyl-tRNA(Lys) + a 1,2-diacyl-sn-glycero-3-phospho-(1'-sn-glycerol) = a 1,2-diacyl-sn-glycero-3-phospho-1'-(3'-O-L-lysyl)-sn-glycerol + tRNA(Lys)</text>
        <dbReference type="Rhea" id="RHEA:10668"/>
        <dbReference type="Rhea" id="RHEA-COMP:9696"/>
        <dbReference type="Rhea" id="RHEA-COMP:9697"/>
        <dbReference type="ChEBI" id="CHEBI:64716"/>
        <dbReference type="ChEBI" id="CHEBI:75792"/>
        <dbReference type="ChEBI" id="CHEBI:78442"/>
        <dbReference type="ChEBI" id="CHEBI:78529"/>
        <dbReference type="EC" id="2.3.2.3"/>
    </reaction>
</comment>
<evidence type="ECO:0000256" key="1">
    <source>
        <dbReference type="ARBA" id="ARBA00004651"/>
    </source>
</evidence>
<keyword evidence="3 6" id="KW-0812">Transmembrane</keyword>
<dbReference type="EMBL" id="VWXL01000052">
    <property type="protein sequence ID" value="MVB10947.1"/>
    <property type="molecule type" value="Genomic_DNA"/>
</dbReference>
<dbReference type="Proteomes" id="UP000515909">
    <property type="component" value="Chromosome"/>
</dbReference>
<keyword evidence="5 6" id="KW-0472">Membrane</keyword>
<feature type="transmembrane region" description="Helical" evidence="6">
    <location>
        <begin position="164"/>
        <end position="187"/>
    </location>
</feature>
<accession>A0A6N8HZP1</accession>
<evidence type="ECO:0000256" key="4">
    <source>
        <dbReference type="ARBA" id="ARBA00022989"/>
    </source>
</evidence>
<keyword evidence="2" id="KW-1003">Cell membrane</keyword>
<dbReference type="GO" id="GO:0005886">
    <property type="term" value="C:plasma membrane"/>
    <property type="evidence" value="ECO:0007669"/>
    <property type="project" value="UniProtKB-SubCell"/>
</dbReference>
<proteinExistence type="inferred from homology"/>
<comment type="subcellular location">
    <subcellularLocation>
        <location evidence="1 6">Cell membrane</location>
        <topology evidence="1 6">Multi-pass membrane protein</topology>
    </subcellularLocation>
</comment>
<feature type="transmembrane region" description="Helical" evidence="6">
    <location>
        <begin position="135"/>
        <end position="152"/>
    </location>
</feature>
<dbReference type="RefSeq" id="WP_066645568.1">
    <property type="nucleotide sequence ID" value="NZ_CP060286.1"/>
</dbReference>
<evidence type="ECO:0000256" key="7">
    <source>
        <dbReference type="SAM" id="MobiDB-lite"/>
    </source>
</evidence>
<name>A0A6N8HZP1_9FIRM</name>
<dbReference type="InterPro" id="IPR022791">
    <property type="entry name" value="L-PG_synthase/AglD"/>
</dbReference>
<accession>A0A7G8T744</accession>
<keyword evidence="10" id="KW-1185">Reference proteome</keyword>
<dbReference type="GO" id="GO:0046677">
    <property type="term" value="P:response to antibiotic"/>
    <property type="evidence" value="ECO:0007669"/>
    <property type="project" value="UniProtKB-KW"/>
</dbReference>
<dbReference type="PANTHER" id="PTHR37693:SF1">
    <property type="entry name" value="INTEGRAL MEMBRANE PROTEIN"/>
    <property type="match status" value="1"/>
</dbReference>
<evidence type="ECO:0000313" key="9">
    <source>
        <dbReference type="EMBL" id="QNK39435.1"/>
    </source>
</evidence>
<dbReference type="EMBL" id="CP060286">
    <property type="protein sequence ID" value="QNK39435.1"/>
    <property type="molecule type" value="Genomic_DNA"/>
</dbReference>
<keyword evidence="6" id="KW-0046">Antibiotic resistance</keyword>
<dbReference type="PANTHER" id="PTHR37693">
    <property type="entry name" value="PHOSPHATIDYLGLYCEROL LYSYLTRANSFERASE"/>
    <property type="match status" value="1"/>
</dbReference>
<feature type="transmembrane region" description="Helical" evidence="6">
    <location>
        <begin position="320"/>
        <end position="339"/>
    </location>
</feature>
<evidence type="ECO:0000313" key="10">
    <source>
        <dbReference type="Proteomes" id="UP000469440"/>
    </source>
</evidence>
<evidence type="ECO:0000313" key="11">
    <source>
        <dbReference type="Proteomes" id="UP000515909"/>
    </source>
</evidence>
<reference evidence="8 10" key="1">
    <citation type="submission" date="2019-09" db="EMBL/GenBank/DDBJ databases">
        <title>Genome sequence of Clostridium sp. EA1.</title>
        <authorList>
            <person name="Poehlein A."/>
            <person name="Bengelsdorf F.R."/>
            <person name="Daniel R."/>
        </authorList>
    </citation>
    <scope>NUCLEOTIDE SEQUENCE [LARGE SCALE GENOMIC DNA]</scope>
    <source>
        <strain evidence="8 10">EA1</strain>
    </source>
</reference>
<dbReference type="GO" id="GO:0050071">
    <property type="term" value="F:phosphatidylglycerol lysyltransferase activity"/>
    <property type="evidence" value="ECO:0007669"/>
    <property type="project" value="UniProtKB-EC"/>
</dbReference>
<evidence type="ECO:0000256" key="5">
    <source>
        <dbReference type="ARBA" id="ARBA00023136"/>
    </source>
</evidence>
<dbReference type="GO" id="GO:0006629">
    <property type="term" value="P:lipid metabolic process"/>
    <property type="evidence" value="ECO:0007669"/>
    <property type="project" value="UniProtKB-KW"/>
</dbReference>
<dbReference type="KEGG" id="cfem:HCR03_11815"/>
<feature type="transmembrane region" description="Helical" evidence="6">
    <location>
        <begin position="243"/>
        <end position="265"/>
    </location>
</feature>
<gene>
    <name evidence="6" type="primary">mprF</name>
    <name evidence="8" type="ORF">CAFE_16480</name>
    <name evidence="9" type="ORF">HCR03_11815</name>
</gene>
<keyword evidence="4 6" id="KW-1133">Transmembrane helix</keyword>
<dbReference type="Proteomes" id="UP000469440">
    <property type="component" value="Unassembled WGS sequence"/>
</dbReference>